<dbReference type="Proteomes" id="UP000601041">
    <property type="component" value="Unassembled WGS sequence"/>
</dbReference>
<evidence type="ECO:0000256" key="3">
    <source>
        <dbReference type="SAM" id="Phobius"/>
    </source>
</evidence>
<proteinExistence type="predicted"/>
<evidence type="ECO:0000313" key="6">
    <source>
        <dbReference type="Proteomes" id="UP000601041"/>
    </source>
</evidence>
<feature type="compositionally biased region" description="Basic and acidic residues" evidence="2">
    <location>
        <begin position="31"/>
        <end position="52"/>
    </location>
</feature>
<feature type="region of interest" description="Disordered" evidence="2">
    <location>
        <begin position="364"/>
        <end position="383"/>
    </location>
</feature>
<organism evidence="5 6">
    <name type="scientific">Pseudorhizobium halotolerans</name>
    <dbReference type="NCBI Taxonomy" id="1233081"/>
    <lineage>
        <taxon>Bacteria</taxon>
        <taxon>Pseudomonadati</taxon>
        <taxon>Pseudomonadota</taxon>
        <taxon>Alphaproteobacteria</taxon>
        <taxon>Hyphomicrobiales</taxon>
        <taxon>Rhizobiaceae</taxon>
        <taxon>Rhizobium/Agrobacterium group</taxon>
        <taxon>Pseudorhizobium</taxon>
    </lineage>
</organism>
<keyword evidence="3" id="KW-1133">Transmembrane helix</keyword>
<feature type="coiled-coil region" evidence="1">
    <location>
        <begin position="64"/>
        <end position="97"/>
    </location>
</feature>
<evidence type="ECO:0000256" key="2">
    <source>
        <dbReference type="SAM" id="MobiDB-lite"/>
    </source>
</evidence>
<reference evidence="5 6" key="1">
    <citation type="submission" date="2020-11" db="EMBL/GenBank/DDBJ databases">
        <authorList>
            <person name="Lassalle F."/>
        </authorList>
    </citation>
    <scope>NUCLEOTIDE SEQUENCE [LARGE SCALE GENOMIC DNA]</scope>
    <source>
        <strain evidence="5 6">AB21</strain>
    </source>
</reference>
<keyword evidence="3" id="KW-0472">Membrane</keyword>
<feature type="transmembrane region" description="Helical" evidence="3">
    <location>
        <begin position="103"/>
        <end position="126"/>
    </location>
</feature>
<feature type="compositionally biased region" description="Basic and acidic residues" evidence="2">
    <location>
        <begin position="364"/>
        <end position="373"/>
    </location>
</feature>
<feature type="chain" id="PRO_5046137715" evidence="4">
    <location>
        <begin position="23"/>
        <end position="383"/>
    </location>
</feature>
<dbReference type="RefSeq" id="WP_142587766.1">
    <property type="nucleotide sequence ID" value="NZ_CABFWE030000005.1"/>
</dbReference>
<comment type="caution">
    <text evidence="5">The sequence shown here is derived from an EMBL/GenBank/DDBJ whole genome shotgun (WGS) entry which is preliminary data.</text>
</comment>
<sequence length="383" mass="42717">MSIRYWLTAAAIALAIAANALAQDSLQPSLKDDPVAERRQEEGALTGDEGRDQQPSSVDLVPVLSSIESAIRDLMSEEDQAQRRQQVEREKRDLAAQEEMATWAMWMFWATFLTVLLTFAALVAVIRTLHHTRRAADYARDMVDEAKSTTAAAVLAADHAREQVELAQLANEFAKAEAERQFDPYLFVAEATYGPMPDTWAGPVVEGQYWIAVTIKNDSSWPAFIKRTWIHEFVFWDGALVASGGNGGYGVTSALKPGDVRVVEMGGARGGDPPAVQTFIGVRFGYDSVDGRRRHKDFWLRKAHEYGPPGGWWLDRLDDAPCWFAELPEASKGPWGSVGNRVPTEEEREESSRYTERNIAKIREYLKSQDAKRSRPPGNDKSA</sequence>
<feature type="signal peptide" evidence="4">
    <location>
        <begin position="1"/>
        <end position="22"/>
    </location>
</feature>
<keyword evidence="1" id="KW-0175">Coiled coil</keyword>
<keyword evidence="6" id="KW-1185">Reference proteome</keyword>
<feature type="region of interest" description="Disordered" evidence="2">
    <location>
        <begin position="31"/>
        <end position="58"/>
    </location>
</feature>
<protein>
    <submittedName>
        <fullName evidence="5">Uncharacterized protein</fullName>
    </submittedName>
</protein>
<feature type="region of interest" description="Disordered" evidence="2">
    <location>
        <begin position="334"/>
        <end position="354"/>
    </location>
</feature>
<keyword evidence="4" id="KW-0732">Signal</keyword>
<dbReference type="EMBL" id="CABFWE030000005">
    <property type="protein sequence ID" value="CAD7036200.1"/>
    <property type="molecule type" value="Genomic_DNA"/>
</dbReference>
<gene>
    <name evidence="5" type="ORF">RHAB21_02495</name>
</gene>
<name>A0ABM8PLC6_9HYPH</name>
<evidence type="ECO:0000256" key="1">
    <source>
        <dbReference type="SAM" id="Coils"/>
    </source>
</evidence>
<accession>A0ABM8PLC6</accession>
<evidence type="ECO:0000256" key="4">
    <source>
        <dbReference type="SAM" id="SignalP"/>
    </source>
</evidence>
<evidence type="ECO:0000313" key="5">
    <source>
        <dbReference type="EMBL" id="CAD7036200.1"/>
    </source>
</evidence>
<keyword evidence="3" id="KW-0812">Transmembrane</keyword>